<name>A0A395IEL4_9HELO</name>
<protein>
    <submittedName>
        <fullName evidence="2">Uncharacterized protein</fullName>
    </submittedName>
</protein>
<feature type="compositionally biased region" description="Low complexity" evidence="1">
    <location>
        <begin position="310"/>
        <end position="324"/>
    </location>
</feature>
<accession>A0A395IEL4</accession>
<comment type="caution">
    <text evidence="2">The sequence shown here is derived from an EMBL/GenBank/DDBJ whole genome shotgun (WGS) entry which is preliminary data.</text>
</comment>
<feature type="region of interest" description="Disordered" evidence="1">
    <location>
        <begin position="287"/>
        <end position="365"/>
    </location>
</feature>
<reference evidence="2 3" key="1">
    <citation type="submission" date="2018-06" db="EMBL/GenBank/DDBJ databases">
        <title>Genome Sequence of the Brown Rot Fungal Pathogen Monilinia fructigena.</title>
        <authorList>
            <person name="Landi L."/>
            <person name="De Miccolis Angelini R.M."/>
            <person name="Pollastro S."/>
            <person name="Abate D."/>
            <person name="Faretra F."/>
            <person name="Romanazzi G."/>
        </authorList>
    </citation>
    <scope>NUCLEOTIDE SEQUENCE [LARGE SCALE GENOMIC DNA]</scope>
    <source>
        <strain evidence="2 3">Mfrg269</strain>
    </source>
</reference>
<feature type="compositionally biased region" description="Polar residues" evidence="1">
    <location>
        <begin position="109"/>
        <end position="130"/>
    </location>
</feature>
<keyword evidence="3" id="KW-1185">Reference proteome</keyword>
<feature type="region of interest" description="Disordered" evidence="1">
    <location>
        <begin position="80"/>
        <end position="211"/>
    </location>
</feature>
<feature type="compositionally biased region" description="Basic and acidic residues" evidence="1">
    <location>
        <begin position="295"/>
        <end position="304"/>
    </location>
</feature>
<dbReference type="Proteomes" id="UP000249056">
    <property type="component" value="Unassembled WGS sequence"/>
</dbReference>
<organism evidence="2 3">
    <name type="scientific">Monilinia fructigena</name>
    <dbReference type="NCBI Taxonomy" id="38457"/>
    <lineage>
        <taxon>Eukaryota</taxon>
        <taxon>Fungi</taxon>
        <taxon>Dikarya</taxon>
        <taxon>Ascomycota</taxon>
        <taxon>Pezizomycotina</taxon>
        <taxon>Leotiomycetes</taxon>
        <taxon>Helotiales</taxon>
        <taxon>Sclerotiniaceae</taxon>
        <taxon>Monilinia</taxon>
    </lineage>
</organism>
<gene>
    <name evidence="2" type="ORF">DID88_009105</name>
</gene>
<feature type="region of interest" description="Disordered" evidence="1">
    <location>
        <begin position="20"/>
        <end position="56"/>
    </location>
</feature>
<feature type="compositionally biased region" description="Low complexity" evidence="1">
    <location>
        <begin position="163"/>
        <end position="182"/>
    </location>
</feature>
<feature type="compositionally biased region" description="Polar residues" evidence="1">
    <location>
        <begin position="138"/>
        <end position="153"/>
    </location>
</feature>
<feature type="compositionally biased region" description="Low complexity" evidence="1">
    <location>
        <begin position="190"/>
        <end position="202"/>
    </location>
</feature>
<sequence>MKYSKWISIGRKEKAKDDIAIVDDPKDGSKLKRKHGGKNLKDSAVEERSPPTKVSSETVIDAIRNLALESVLELSDFKESSETSLKSKRKSWYSISRKRSEESKPKAIDQSSLYDQTGTLKDQMITSQATRHTRDDVSSPNNPITIIVTSPTSDAHFKLEDWSSPSSSASSLSRSSLSSTSSFDTTRLMPPSISPASNNTPNPTKPPKSKKWLIGCMNRKADTLPRKLVYRMMELYNIKEHELDPRMLDKLHASIEDEGIVLPMDIEPESKDKNKVAPHSIEALHHLRTPLHPHPPAEGKEKRPGKGKPGHPTNTAPTNRNPKNNTPPPTHPKNQPPAPTHEYGKTPPRACETGPPPTRIPISIPTHAHPYQTIPFLSLIYTPTPRHRQRTSTRIPE</sequence>
<feature type="compositionally biased region" description="Basic and acidic residues" evidence="1">
    <location>
        <begin position="20"/>
        <end position="30"/>
    </location>
</feature>
<feature type="compositionally biased region" description="Basic and acidic residues" evidence="1">
    <location>
        <begin position="98"/>
        <end position="107"/>
    </location>
</feature>
<dbReference type="OrthoDB" id="5329749at2759"/>
<feature type="compositionally biased region" description="Pro residues" evidence="1">
    <location>
        <begin position="325"/>
        <end position="339"/>
    </location>
</feature>
<dbReference type="AlphaFoldDB" id="A0A395IEL4"/>
<evidence type="ECO:0000313" key="3">
    <source>
        <dbReference type="Proteomes" id="UP000249056"/>
    </source>
</evidence>
<feature type="compositionally biased region" description="Basic and acidic residues" evidence="1">
    <location>
        <begin position="39"/>
        <end position="50"/>
    </location>
</feature>
<dbReference type="EMBL" id="QKRW01000068">
    <property type="protein sequence ID" value="RAL58795.1"/>
    <property type="molecule type" value="Genomic_DNA"/>
</dbReference>
<evidence type="ECO:0000313" key="2">
    <source>
        <dbReference type="EMBL" id="RAL58795.1"/>
    </source>
</evidence>
<evidence type="ECO:0000256" key="1">
    <source>
        <dbReference type="SAM" id="MobiDB-lite"/>
    </source>
</evidence>
<proteinExistence type="predicted"/>